<sequence length="151" mass="16036">MRRIDRLIGSSPTTSSAVIDVIDAAANLPPGAQLLGREWLGFDEGGQALIRFHAQPAFTNRHGTIQGGFLAAMLDSATGICALAALSPDLTVVTRSLDTRFLKPAAVGSITARARVIERTDRDMVVQAELVDADSIIVADATARLRILSKK</sequence>
<dbReference type="CDD" id="cd03443">
    <property type="entry name" value="PaaI_thioesterase"/>
    <property type="match status" value="1"/>
</dbReference>
<dbReference type="PANTHER" id="PTHR21660:SF1">
    <property type="entry name" value="ACYL-COENZYME A THIOESTERASE 13"/>
    <property type="match status" value="1"/>
</dbReference>
<dbReference type="InterPro" id="IPR039298">
    <property type="entry name" value="ACOT13"/>
</dbReference>
<keyword evidence="5" id="KW-1185">Reference proteome</keyword>
<evidence type="ECO:0000313" key="4">
    <source>
        <dbReference type="EMBL" id="MET4720464.1"/>
    </source>
</evidence>
<organism evidence="4 5">
    <name type="scientific">Bradyrhizobium japonicum</name>
    <dbReference type="NCBI Taxonomy" id="375"/>
    <lineage>
        <taxon>Bacteria</taxon>
        <taxon>Pseudomonadati</taxon>
        <taxon>Pseudomonadota</taxon>
        <taxon>Alphaproteobacteria</taxon>
        <taxon>Hyphomicrobiales</taxon>
        <taxon>Nitrobacteraceae</taxon>
        <taxon>Bradyrhizobium</taxon>
    </lineage>
</organism>
<dbReference type="InterPro" id="IPR029069">
    <property type="entry name" value="HotDog_dom_sf"/>
</dbReference>
<dbReference type="Pfam" id="PF03061">
    <property type="entry name" value="4HBT"/>
    <property type="match status" value="1"/>
</dbReference>
<dbReference type="RefSeq" id="WP_244437018.1">
    <property type="nucleotide sequence ID" value="NZ_CP066351.1"/>
</dbReference>
<dbReference type="Gene3D" id="3.10.129.10">
    <property type="entry name" value="Hotdog Thioesterase"/>
    <property type="match status" value="1"/>
</dbReference>
<name>A0ABV2RU66_BRAJP</name>
<feature type="domain" description="Thioesterase" evidence="3">
    <location>
        <begin position="62"/>
        <end position="135"/>
    </location>
</feature>
<evidence type="ECO:0000256" key="1">
    <source>
        <dbReference type="ARBA" id="ARBA00008324"/>
    </source>
</evidence>
<comment type="caution">
    <text evidence="4">The sequence shown here is derived from an EMBL/GenBank/DDBJ whole genome shotgun (WGS) entry which is preliminary data.</text>
</comment>
<dbReference type="InterPro" id="IPR003736">
    <property type="entry name" value="PAAI_dom"/>
</dbReference>
<dbReference type="EMBL" id="JBEPTQ010000002">
    <property type="protein sequence ID" value="MET4720464.1"/>
    <property type="molecule type" value="Genomic_DNA"/>
</dbReference>
<dbReference type="InterPro" id="IPR006683">
    <property type="entry name" value="Thioestr_dom"/>
</dbReference>
<evidence type="ECO:0000313" key="5">
    <source>
        <dbReference type="Proteomes" id="UP001549291"/>
    </source>
</evidence>
<reference evidence="4 5" key="1">
    <citation type="submission" date="2024-06" db="EMBL/GenBank/DDBJ databases">
        <title>Genomic Encyclopedia of Type Strains, Phase V (KMG-V): Genome sequencing to study the core and pangenomes of soil and plant-associated prokaryotes.</title>
        <authorList>
            <person name="Whitman W."/>
        </authorList>
    </citation>
    <scope>NUCLEOTIDE SEQUENCE [LARGE SCALE GENOMIC DNA]</scope>
    <source>
        <strain evidence="4 5">USDA 160</strain>
    </source>
</reference>
<proteinExistence type="inferred from homology"/>
<accession>A0ABV2RU66</accession>
<dbReference type="NCBIfam" id="TIGR00369">
    <property type="entry name" value="unchar_dom_1"/>
    <property type="match status" value="1"/>
</dbReference>
<keyword evidence="2" id="KW-0378">Hydrolase</keyword>
<evidence type="ECO:0000259" key="3">
    <source>
        <dbReference type="Pfam" id="PF03061"/>
    </source>
</evidence>
<protein>
    <submittedName>
        <fullName evidence="4">Uncharacterized protein (TIGR00369 family)</fullName>
    </submittedName>
</protein>
<dbReference type="PANTHER" id="PTHR21660">
    <property type="entry name" value="THIOESTERASE SUPERFAMILY MEMBER-RELATED"/>
    <property type="match status" value="1"/>
</dbReference>
<evidence type="ECO:0000256" key="2">
    <source>
        <dbReference type="ARBA" id="ARBA00022801"/>
    </source>
</evidence>
<comment type="similarity">
    <text evidence="1">Belongs to the thioesterase PaaI family.</text>
</comment>
<dbReference type="SUPFAM" id="SSF54637">
    <property type="entry name" value="Thioesterase/thiol ester dehydrase-isomerase"/>
    <property type="match status" value="1"/>
</dbReference>
<dbReference type="Proteomes" id="UP001549291">
    <property type="component" value="Unassembled WGS sequence"/>
</dbReference>
<gene>
    <name evidence="4" type="ORF">ABIF63_004570</name>
</gene>